<dbReference type="AlphaFoldDB" id="A0ABD1M4Z1"/>
<evidence type="ECO:0000256" key="3">
    <source>
        <dbReference type="ARBA" id="ARBA00023125"/>
    </source>
</evidence>
<dbReference type="PANTHER" id="PTHR16223">
    <property type="entry name" value="TRANSCRIPTION FACTOR BHLH83-RELATED"/>
    <property type="match status" value="1"/>
</dbReference>
<dbReference type="PROSITE" id="PS50888">
    <property type="entry name" value="BHLH"/>
    <property type="match status" value="1"/>
</dbReference>
<keyword evidence="8" id="KW-1185">Reference proteome</keyword>
<dbReference type="Pfam" id="PF00010">
    <property type="entry name" value="HLH"/>
    <property type="match status" value="1"/>
</dbReference>
<dbReference type="Gene3D" id="4.10.280.10">
    <property type="entry name" value="Helix-loop-helix DNA-binding domain"/>
    <property type="match status" value="1"/>
</dbReference>
<keyword evidence="3" id="KW-0238">DNA-binding</keyword>
<dbReference type="InterPro" id="IPR011598">
    <property type="entry name" value="bHLH_dom"/>
</dbReference>
<name>A0ABD1M4Z1_9FABA</name>
<proteinExistence type="predicted"/>
<keyword evidence="4" id="KW-0804">Transcription</keyword>
<evidence type="ECO:0000256" key="4">
    <source>
        <dbReference type="ARBA" id="ARBA00023163"/>
    </source>
</evidence>
<evidence type="ECO:0000259" key="6">
    <source>
        <dbReference type="PROSITE" id="PS50888"/>
    </source>
</evidence>
<dbReference type="Proteomes" id="UP001603857">
    <property type="component" value="Unassembled WGS sequence"/>
</dbReference>
<comment type="caution">
    <text evidence="7">The sequence shown here is derived from an EMBL/GenBank/DDBJ whole genome shotgun (WGS) entry which is preliminary data.</text>
</comment>
<dbReference type="FunFam" id="4.10.280.10:FF:000021">
    <property type="entry name" value="Transcription factor bHLH130 family"/>
    <property type="match status" value="1"/>
</dbReference>
<feature type="domain" description="BHLH" evidence="6">
    <location>
        <begin position="508"/>
        <end position="558"/>
    </location>
</feature>
<evidence type="ECO:0000313" key="8">
    <source>
        <dbReference type="Proteomes" id="UP001603857"/>
    </source>
</evidence>
<dbReference type="SMART" id="SM00353">
    <property type="entry name" value="HLH"/>
    <property type="match status" value="1"/>
</dbReference>
<reference evidence="7 8" key="1">
    <citation type="submission" date="2024-08" db="EMBL/GenBank/DDBJ databases">
        <title>Insights into the chromosomal genome structure of Flemingia macrophylla.</title>
        <authorList>
            <person name="Ding Y."/>
            <person name="Zhao Y."/>
            <person name="Bi W."/>
            <person name="Wu M."/>
            <person name="Zhao G."/>
            <person name="Gong Y."/>
            <person name="Li W."/>
            <person name="Zhang P."/>
        </authorList>
    </citation>
    <scope>NUCLEOTIDE SEQUENCE [LARGE SCALE GENOMIC DNA]</scope>
    <source>
        <strain evidence="7">DYQJB</strain>
        <tissue evidence="7">Leaf</tissue>
    </source>
</reference>
<evidence type="ECO:0000256" key="2">
    <source>
        <dbReference type="ARBA" id="ARBA00023015"/>
    </source>
</evidence>
<evidence type="ECO:0000256" key="1">
    <source>
        <dbReference type="ARBA" id="ARBA00004123"/>
    </source>
</evidence>
<dbReference type="PANTHER" id="PTHR16223:SF345">
    <property type="entry name" value="TRANSCRIPTION FACTOR BHLH130-LIKE"/>
    <property type="match status" value="1"/>
</dbReference>
<keyword evidence="2" id="KW-0805">Transcription regulation</keyword>
<dbReference type="EMBL" id="JBGMDY010000006">
    <property type="protein sequence ID" value="KAL2330844.1"/>
    <property type="molecule type" value="Genomic_DNA"/>
</dbReference>
<evidence type="ECO:0000256" key="5">
    <source>
        <dbReference type="ARBA" id="ARBA00023242"/>
    </source>
</evidence>
<dbReference type="GO" id="GO:0005634">
    <property type="term" value="C:nucleus"/>
    <property type="evidence" value="ECO:0007669"/>
    <property type="project" value="UniProtKB-SubCell"/>
</dbReference>
<keyword evidence="5" id="KW-0539">Nucleus</keyword>
<accession>A0ABD1M4Z1</accession>
<dbReference type="GO" id="GO:0006355">
    <property type="term" value="P:regulation of DNA-templated transcription"/>
    <property type="evidence" value="ECO:0007669"/>
    <property type="project" value="UniProtKB-ARBA"/>
</dbReference>
<protein>
    <recommendedName>
        <fullName evidence="6">BHLH domain-containing protein</fullName>
    </recommendedName>
</protein>
<comment type="subcellular location">
    <subcellularLocation>
        <location evidence="1">Nucleus</location>
    </subcellularLocation>
</comment>
<dbReference type="SUPFAM" id="SSF47459">
    <property type="entry name" value="HLH, helix-loop-helix DNA-binding domain"/>
    <property type="match status" value="1"/>
</dbReference>
<organism evidence="7 8">
    <name type="scientific">Flemingia macrophylla</name>
    <dbReference type="NCBI Taxonomy" id="520843"/>
    <lineage>
        <taxon>Eukaryota</taxon>
        <taxon>Viridiplantae</taxon>
        <taxon>Streptophyta</taxon>
        <taxon>Embryophyta</taxon>
        <taxon>Tracheophyta</taxon>
        <taxon>Spermatophyta</taxon>
        <taxon>Magnoliopsida</taxon>
        <taxon>eudicotyledons</taxon>
        <taxon>Gunneridae</taxon>
        <taxon>Pentapetalae</taxon>
        <taxon>rosids</taxon>
        <taxon>fabids</taxon>
        <taxon>Fabales</taxon>
        <taxon>Fabaceae</taxon>
        <taxon>Papilionoideae</taxon>
        <taxon>50 kb inversion clade</taxon>
        <taxon>NPAAA clade</taxon>
        <taxon>indigoferoid/millettioid clade</taxon>
        <taxon>Phaseoleae</taxon>
        <taxon>Flemingia</taxon>
    </lineage>
</organism>
<dbReference type="InterPro" id="IPR036638">
    <property type="entry name" value="HLH_DNA-bd_sf"/>
</dbReference>
<sequence>MKNSSLSKTFSSFSPSFEVIPGEIQQGTLHYSVLEIFHVCEVTSGLPSRGQAWLAHTKFDVIGVKLGVLRESLEDPRRVLSGYTQTLLSVVVGVCECVLPDNPYYVMGSMTVLCEFDNPNNAEEILKTLDSRSSTVNGKRMKNHGYNGPPCVIMVIAKMSVMYSPVLKYSDVEIQLRKSQEMDSSIGNPQQHCHQPNSGLLRYCSAPSSLLASLVGNAIHEESFRSENHQHYLPSTSSEMDTMLSKLVSSNNVWSNSEGLQEEFRGKPVKQELGESVTQGPSQQNGYGYGESQLIYQSQQIQGLPNGSSNAFDGSFGAVNSIQSKFGVRNCSNLLRQKSSPAEFFSIENELAALREVGSFKANDVSNGQATASTSGLHGSFSFPSRPSSCLKRMPQIAEIGNESIDENCNQSRNLVNDSGSSKCYIPSFTGEFWDSPAFNAPKTESEDEIMFSTSNGLESQEADFSYQNIGLTHHLSLPSSSTKISSIEKFLQIQGSVPCKIRAKRGFATHPRSIAERVRRTRISERIKKLQGLFPKSEKQTSTADMLDLAVEYIKDLQRQVKVLTDCKAKCKCTSNEKHCTRTCA</sequence>
<dbReference type="CDD" id="cd11393">
    <property type="entry name" value="bHLH_AtbHLH_like"/>
    <property type="match status" value="1"/>
</dbReference>
<gene>
    <name evidence="7" type="ORF">Fmac_018425</name>
</gene>
<dbReference type="InterPro" id="IPR045843">
    <property type="entry name" value="IND-like"/>
</dbReference>
<dbReference type="InterPro" id="IPR045239">
    <property type="entry name" value="bHLH95_bHLH"/>
</dbReference>
<evidence type="ECO:0000313" key="7">
    <source>
        <dbReference type="EMBL" id="KAL2330844.1"/>
    </source>
</evidence>
<dbReference type="GO" id="GO:0000976">
    <property type="term" value="F:transcription cis-regulatory region binding"/>
    <property type="evidence" value="ECO:0007669"/>
    <property type="project" value="UniProtKB-ARBA"/>
</dbReference>